<dbReference type="NCBIfam" id="TIGR00835">
    <property type="entry name" value="agcS"/>
    <property type="match status" value="1"/>
</dbReference>
<keyword evidence="7 8" id="KW-0472">Membrane</keyword>
<keyword evidence="3 8" id="KW-0813">Transport</keyword>
<dbReference type="PANTHER" id="PTHR30330:SF3">
    <property type="entry name" value="TRANSCRIPTIONAL REGULATOR, LRP FAMILY"/>
    <property type="match status" value="1"/>
</dbReference>
<name>K6GGH3_9GAMM</name>
<feature type="transmembrane region" description="Helical" evidence="8">
    <location>
        <begin position="24"/>
        <end position="46"/>
    </location>
</feature>
<dbReference type="InterPro" id="IPR001463">
    <property type="entry name" value="Na/Ala_symport"/>
</dbReference>
<evidence type="ECO:0000256" key="5">
    <source>
        <dbReference type="ARBA" id="ARBA00022692"/>
    </source>
</evidence>
<evidence type="ECO:0000256" key="1">
    <source>
        <dbReference type="ARBA" id="ARBA00004651"/>
    </source>
</evidence>
<keyword evidence="6 8" id="KW-1133">Transmembrane helix</keyword>
<feature type="transmembrane region" description="Helical" evidence="8">
    <location>
        <begin position="309"/>
        <end position="332"/>
    </location>
</feature>
<feature type="transmembrane region" description="Helical" evidence="8">
    <location>
        <begin position="100"/>
        <end position="124"/>
    </location>
</feature>
<keyword evidence="5 8" id="KW-0812">Transmembrane</keyword>
<proteinExistence type="inferred from homology"/>
<feature type="transmembrane region" description="Helical" evidence="8">
    <location>
        <begin position="145"/>
        <end position="168"/>
    </location>
</feature>
<dbReference type="EMBL" id="AMWX01000012">
    <property type="protein sequence ID" value="EKO36136.1"/>
    <property type="molecule type" value="Genomic_DNA"/>
</dbReference>
<organism evidence="9 10">
    <name type="scientific">SAR86 cluster bacterium SAR86E</name>
    <dbReference type="NCBI Taxonomy" id="1208365"/>
    <lineage>
        <taxon>Bacteria</taxon>
        <taxon>Pseudomonadati</taxon>
        <taxon>Pseudomonadota</taxon>
        <taxon>Gammaproteobacteria</taxon>
        <taxon>SAR86 cluster</taxon>
    </lineage>
</organism>
<evidence type="ECO:0000256" key="2">
    <source>
        <dbReference type="ARBA" id="ARBA00009261"/>
    </source>
</evidence>
<evidence type="ECO:0000256" key="8">
    <source>
        <dbReference type="RuleBase" id="RU363064"/>
    </source>
</evidence>
<evidence type="ECO:0000256" key="6">
    <source>
        <dbReference type="ARBA" id="ARBA00022989"/>
    </source>
</evidence>
<feature type="transmembrane region" description="Helical" evidence="8">
    <location>
        <begin position="67"/>
        <end position="94"/>
    </location>
</feature>
<evidence type="ECO:0000313" key="9">
    <source>
        <dbReference type="EMBL" id="EKO36136.1"/>
    </source>
</evidence>
<keyword evidence="8" id="KW-0769">Symport</keyword>
<comment type="caution">
    <text evidence="9">The sequence shown here is derived from an EMBL/GenBank/DDBJ whole genome shotgun (WGS) entry which is preliminary data.</text>
</comment>
<evidence type="ECO:0000256" key="4">
    <source>
        <dbReference type="ARBA" id="ARBA00022475"/>
    </source>
</evidence>
<feature type="transmembrane region" description="Helical" evidence="8">
    <location>
        <begin position="415"/>
        <end position="435"/>
    </location>
</feature>
<feature type="transmembrane region" description="Helical" evidence="8">
    <location>
        <begin position="252"/>
        <end position="271"/>
    </location>
</feature>
<feature type="transmembrane region" description="Helical" evidence="8">
    <location>
        <begin position="224"/>
        <end position="246"/>
    </location>
</feature>
<reference evidence="9 10" key="1">
    <citation type="submission" date="2012-09" db="EMBL/GenBank/DDBJ databases">
        <authorList>
            <person name="Dupont C.L."/>
            <person name="Rusch D.B."/>
            <person name="Lombardo M.-J."/>
            <person name="Novotny M."/>
            <person name="Yee-Greenbaum J."/>
            <person name="Laskin R."/>
        </authorList>
    </citation>
    <scope>NUCLEOTIDE SEQUENCE [LARGE SCALE GENOMIC DNA]</scope>
    <source>
        <strain evidence="9">SAR86E</strain>
    </source>
</reference>
<keyword evidence="10" id="KW-1185">Reference proteome</keyword>
<evidence type="ECO:0000256" key="7">
    <source>
        <dbReference type="ARBA" id="ARBA00023136"/>
    </source>
</evidence>
<dbReference type="PANTHER" id="PTHR30330">
    <property type="entry name" value="AGSS FAMILY TRANSPORTER, SODIUM-ALANINE"/>
    <property type="match status" value="1"/>
</dbReference>
<dbReference type="GO" id="GO:0005886">
    <property type="term" value="C:plasma membrane"/>
    <property type="evidence" value="ECO:0007669"/>
    <property type="project" value="UniProtKB-SubCell"/>
</dbReference>
<accession>K6GGH3</accession>
<dbReference type="GO" id="GO:0005283">
    <property type="term" value="F:amino acid:sodium symporter activity"/>
    <property type="evidence" value="ECO:0007669"/>
    <property type="project" value="InterPro"/>
</dbReference>
<evidence type="ECO:0000256" key="3">
    <source>
        <dbReference type="ARBA" id="ARBA00022448"/>
    </source>
</evidence>
<dbReference type="PRINTS" id="PR00175">
    <property type="entry name" value="NAALASMPORT"/>
</dbReference>
<sequence>MENLISHISELIIKFSDFVWEWNAPFLVGAGIYFLIFSKLTPFKYIRHAFDLIRGKHTKQEDIGEVTHFQALTTALSGTIGLGNISGVALAIGYGGPGVIFWMWVTAIVGIATKFFTCTLSVMYRDVDEDGTVRSGPMYIIKNALPKSMMPLAYFFAAAGLIGALPGFQSNQMVQMLETIPIFDFKYFNLIAGTVLAAITGAIIFGGLVRIAKVSQWLVPFMSILYFGSIMVALILNFDAVIPAFQIIIKDAFTGSAVAGGSVIAVIIMGVKRSAHSNEAGIGTESLVHGAAKTSNPVKQGLVAMLGPIFDTLIMCTSTALLIIISGVWLNIGSGVEGVKLTAEAFSVLLGPVGYAILLTCVVSFGASTIFTYSFYGSACAQFLFGKKGVKVYQWVIIFFVVVFAVIPVKTAIAVIDLSFAFMAIPTLISSVWLAPKVIEKAKDYFTTLDSETSSA</sequence>
<protein>
    <submittedName>
        <fullName evidence="9">Amino acid carrier protein</fullName>
    </submittedName>
</protein>
<feature type="transmembrane region" description="Helical" evidence="8">
    <location>
        <begin position="352"/>
        <end position="371"/>
    </location>
</feature>
<dbReference type="STRING" id="1208365.B273_0494"/>
<dbReference type="Pfam" id="PF01235">
    <property type="entry name" value="Na_Ala_symp"/>
    <property type="match status" value="1"/>
</dbReference>
<dbReference type="PATRIC" id="fig|1208365.4.peg.1089"/>
<comment type="subcellular location">
    <subcellularLocation>
        <location evidence="8">Cell inner membrane</location>
        <topology evidence="8">Multi-pass membrane protein</topology>
    </subcellularLocation>
    <subcellularLocation>
        <location evidence="1">Cell membrane</location>
        <topology evidence="1">Multi-pass membrane protein</topology>
    </subcellularLocation>
</comment>
<feature type="transmembrane region" description="Helical" evidence="8">
    <location>
        <begin position="188"/>
        <end position="212"/>
    </location>
</feature>
<comment type="similarity">
    <text evidence="2 8">Belongs to the alanine or glycine:cation symporter (AGCS) (TC 2.A.25) family.</text>
</comment>
<dbReference type="AlphaFoldDB" id="K6GGH3"/>
<keyword evidence="4" id="KW-1003">Cell membrane</keyword>
<evidence type="ECO:0000313" key="10">
    <source>
        <dbReference type="Proteomes" id="UP000010310"/>
    </source>
</evidence>
<keyword evidence="8" id="KW-0997">Cell inner membrane</keyword>
<gene>
    <name evidence="9" type="primary">agcS_2</name>
    <name evidence="9" type="ORF">B273_0494</name>
</gene>
<feature type="transmembrane region" description="Helical" evidence="8">
    <location>
        <begin position="392"/>
        <end position="409"/>
    </location>
</feature>
<dbReference type="Proteomes" id="UP000010310">
    <property type="component" value="Unassembled WGS sequence"/>
</dbReference>